<dbReference type="VEuPathDB" id="TriTrypDB:LmjF.36.5950"/>
<dbReference type="EMBL" id="FR796432">
    <property type="protein sequence ID" value="CAJ09570.1"/>
    <property type="molecule type" value="Genomic_DNA"/>
</dbReference>
<reference evidence="2 3" key="2">
    <citation type="journal article" date="2011" name="Genome Res.">
        <title>Chromosome and gene copy number variation allow major structural change between species and strains of Leishmania.</title>
        <authorList>
            <person name="Rogers M.B."/>
            <person name="Hilley J.D."/>
            <person name="Dickens N.J."/>
            <person name="Wilkes J."/>
            <person name="Bates P.A."/>
            <person name="Depledge D.P."/>
            <person name="Harris D."/>
            <person name="Her Y."/>
            <person name="Herzyk P."/>
            <person name="Imamura H."/>
            <person name="Otto T.D."/>
            <person name="Sanders M."/>
            <person name="Seeger K."/>
            <person name="Dujardin J.C."/>
            <person name="Berriman M."/>
            <person name="Smith D.F."/>
            <person name="Hertz-Fowler C."/>
            <person name="Mottram J.C."/>
        </authorList>
    </citation>
    <scope>NUCLEOTIDE SEQUENCE [LARGE SCALE GENOMIC DNA]</scope>
    <source>
        <strain evidence="3">MHOM/IL/81/Friedlin</strain>
    </source>
</reference>
<dbReference type="AlphaFoldDB" id="Q4Q0G5"/>
<protein>
    <submittedName>
        <fullName evidence="2">Uncharacterized protein</fullName>
    </submittedName>
</protein>
<evidence type="ECO:0000256" key="1">
    <source>
        <dbReference type="SAM" id="MobiDB-lite"/>
    </source>
</evidence>
<dbReference type="HOGENOM" id="CLU_710707_0_0_1"/>
<sequence length="389" mass="41577">MTEPAYSHTSRAVLRFRAAQATEDAADSAVDPAQQLAVAHYDSSPSADATQAALEAFTNSREEDAVSFVAGFLHLTPSDRVTALAKLEAHGEVPPAGGAAAGNKLLETRMPAATCPELRRRLQQHELQAQQLALADRLSGKAEKVTHDWHSVKTRTHSFESGQGSLDDGTSAAPADVPSSPTRNRDAEGLETIELEESTRTGVLVAFIDKGVAEVSTRFDNFFDAAASPLASLDSAQGETRDGVPTPSAPHILPTLDEILGLNTEEAEDPTTPPSMKSCFSQTADAGDTGALLNAFEHRPQRRCESDVSSPTSSVESVALPGLEDARVNLDGPREASRDTENVEFVSKLHDVIAERDNCVQPFTLDPLFDYDADILGEAFRTGAAWRSD</sequence>
<dbReference type="GeneID" id="5655900"/>
<gene>
    <name evidence="2" type="ORF">LMJF_36_5950</name>
</gene>
<dbReference type="eggNOG" id="ENOG502SHDU">
    <property type="taxonomic scope" value="Eukaryota"/>
</dbReference>
<dbReference type="VEuPathDB" id="TriTrypDB:LMJSD75_360072300"/>
<organism evidence="2 3">
    <name type="scientific">Leishmania major</name>
    <dbReference type="NCBI Taxonomy" id="5664"/>
    <lineage>
        <taxon>Eukaryota</taxon>
        <taxon>Discoba</taxon>
        <taxon>Euglenozoa</taxon>
        <taxon>Kinetoplastea</taxon>
        <taxon>Metakinetoplastina</taxon>
        <taxon>Trypanosomatida</taxon>
        <taxon>Trypanosomatidae</taxon>
        <taxon>Leishmaniinae</taxon>
        <taxon>Leishmania</taxon>
    </lineage>
</organism>
<dbReference type="Proteomes" id="UP000000542">
    <property type="component" value="Chromosome 36"/>
</dbReference>
<dbReference type="OMA" id="DNCVQPF"/>
<feature type="region of interest" description="Disordered" evidence="1">
    <location>
        <begin position="144"/>
        <end position="194"/>
    </location>
</feature>
<name>Q4Q0G5_LEIMA</name>
<reference evidence="2 3" key="1">
    <citation type="journal article" date="2005" name="Science">
        <title>The genome of the kinetoplastid parasite, Leishmania major.</title>
        <authorList>
            <person name="Ivens A.C."/>
            <person name="Peacock C.S."/>
            <person name="Worthey E.A."/>
            <person name="Murphy L."/>
            <person name="Aggarwal G."/>
            <person name="Berriman M."/>
            <person name="Sisk E."/>
            <person name="Rajandream M.A."/>
            <person name="Adlem E."/>
            <person name="Aert R."/>
            <person name="Anupama A."/>
            <person name="Apostolou Z."/>
            <person name="Attipoe P."/>
            <person name="Bason N."/>
            <person name="Bauser C."/>
            <person name="Beck A."/>
            <person name="Beverley S.M."/>
            <person name="Bianchettin G."/>
            <person name="Borzym K."/>
            <person name="Bothe G."/>
            <person name="Bruschi C.V."/>
            <person name="Collins M."/>
            <person name="Cadag E."/>
            <person name="Ciarloni L."/>
            <person name="Clayton C."/>
            <person name="Coulson R.M."/>
            <person name="Cronin A."/>
            <person name="Cruz A.K."/>
            <person name="Davies R.M."/>
            <person name="De Gaudenzi J."/>
            <person name="Dobson D.E."/>
            <person name="Duesterhoeft A."/>
            <person name="Fazelina G."/>
            <person name="Fosker N."/>
            <person name="Frasch A.C."/>
            <person name="Fraser A."/>
            <person name="Fuchs M."/>
            <person name="Gabel C."/>
            <person name="Goble A."/>
            <person name="Goffeau A."/>
            <person name="Harris D."/>
            <person name="Hertz-Fowler C."/>
            <person name="Hilbert H."/>
            <person name="Horn D."/>
            <person name="Huang Y."/>
            <person name="Klages S."/>
            <person name="Knights A."/>
            <person name="Kube M."/>
            <person name="Larke N."/>
            <person name="Litvin L."/>
            <person name="Lord A."/>
            <person name="Louie T."/>
            <person name="Marra M."/>
            <person name="Masuy D."/>
            <person name="Matthews K."/>
            <person name="Michaeli S."/>
            <person name="Mottram J.C."/>
            <person name="Muller-Auer S."/>
            <person name="Munden H."/>
            <person name="Nelson S."/>
            <person name="Norbertczak H."/>
            <person name="Oliver K."/>
            <person name="O'neil S."/>
            <person name="Pentony M."/>
            <person name="Pohl T.M."/>
            <person name="Price C."/>
            <person name="Purnelle B."/>
            <person name="Quail M.A."/>
            <person name="Rabbinowitsch E."/>
            <person name="Reinhardt R."/>
            <person name="Rieger M."/>
            <person name="Rinta J."/>
            <person name="Robben J."/>
            <person name="Robertson L."/>
            <person name="Ruiz J.C."/>
            <person name="Rutter S."/>
            <person name="Saunders D."/>
            <person name="Schafer M."/>
            <person name="Schein J."/>
            <person name="Schwartz D.C."/>
            <person name="Seeger K."/>
            <person name="Seyler A."/>
            <person name="Sharp S."/>
            <person name="Shin H."/>
            <person name="Sivam D."/>
            <person name="Squares R."/>
            <person name="Squares S."/>
            <person name="Tosato V."/>
            <person name="Vogt C."/>
            <person name="Volckaert G."/>
            <person name="Wambutt R."/>
            <person name="Warren T."/>
            <person name="Wedler H."/>
            <person name="Woodward J."/>
            <person name="Zhou S."/>
            <person name="Zimmermann W."/>
            <person name="Smith D.F."/>
            <person name="Blackwell J.M."/>
            <person name="Stuart K.D."/>
            <person name="Barrell B."/>
            <person name="Myler P.J."/>
        </authorList>
    </citation>
    <scope>NUCLEOTIDE SEQUENCE [LARGE SCALE GENOMIC DNA]</scope>
    <source>
        <strain evidence="3">MHOM/IL/81/Friedlin</strain>
    </source>
</reference>
<dbReference type="VEuPathDB" id="TriTrypDB:LMJFC_360077900"/>
<evidence type="ECO:0000313" key="3">
    <source>
        <dbReference type="Proteomes" id="UP000000542"/>
    </source>
</evidence>
<evidence type="ECO:0000313" key="2">
    <source>
        <dbReference type="EMBL" id="CAJ09570.1"/>
    </source>
</evidence>
<dbReference type="RefSeq" id="XP_001687183.1">
    <property type="nucleotide sequence ID" value="XM_001687131.1"/>
</dbReference>
<proteinExistence type="predicted"/>
<dbReference type="InParanoid" id="Q4Q0G5"/>
<keyword evidence="3" id="KW-1185">Reference proteome</keyword>
<accession>Q4Q0G5</accession>
<dbReference type="KEGG" id="lma:LMJF_36_5950"/>
<dbReference type="VEuPathDB" id="TriTrypDB:LMJLV39_360072300"/>